<protein>
    <recommendedName>
        <fullName evidence="3">Helix-hairpin-helix domain-containing protein</fullName>
    </recommendedName>
</protein>
<keyword evidence="2" id="KW-1185">Reference proteome</keyword>
<dbReference type="Proteomes" id="UP000002875">
    <property type="component" value="Chromosome"/>
</dbReference>
<proteinExistence type="predicted"/>
<organism evidence="1 2">
    <name type="scientific">Emticicia oligotrophica (strain DSM 17448 / CIP 109782 / MTCC 6937 / GPTSA100-15)</name>
    <dbReference type="NCBI Taxonomy" id="929562"/>
    <lineage>
        <taxon>Bacteria</taxon>
        <taxon>Pseudomonadati</taxon>
        <taxon>Bacteroidota</taxon>
        <taxon>Cytophagia</taxon>
        <taxon>Cytophagales</taxon>
        <taxon>Leadbetterellaceae</taxon>
        <taxon>Emticicia</taxon>
    </lineage>
</organism>
<dbReference type="InterPro" id="IPR010994">
    <property type="entry name" value="RuvA_2-like"/>
</dbReference>
<evidence type="ECO:0008006" key="3">
    <source>
        <dbReference type="Google" id="ProtNLM"/>
    </source>
</evidence>
<name>A0ABN4AM76_EMTOG</name>
<accession>A0ABN4AM76</accession>
<dbReference type="Pfam" id="PF12836">
    <property type="entry name" value="HHH_3"/>
    <property type="match status" value="1"/>
</dbReference>
<reference evidence="1 2" key="1">
    <citation type="submission" date="2011-07" db="EMBL/GenBank/DDBJ databases">
        <title>The complete genome of chromosome of Emticicia oligotrophica DSM 17448.</title>
        <authorList>
            <consortium name="US DOE Joint Genome Institute (JGI-PGF)"/>
            <person name="Lucas S."/>
            <person name="Han J."/>
            <person name="Lapidus A."/>
            <person name="Bruce D."/>
            <person name="Goodwin L."/>
            <person name="Pitluck S."/>
            <person name="Peters L."/>
            <person name="Kyrpides N."/>
            <person name="Mavromatis K."/>
            <person name="Ivanova N."/>
            <person name="Ovchinnikova G."/>
            <person name="Teshima H."/>
            <person name="Detter J.C."/>
            <person name="Tapia R."/>
            <person name="Han C."/>
            <person name="Land M."/>
            <person name="Hauser L."/>
            <person name="Markowitz V."/>
            <person name="Cheng J.-F."/>
            <person name="Hugenholtz P."/>
            <person name="Woyke T."/>
            <person name="Wu D."/>
            <person name="Tindall B."/>
            <person name="Pomrenke H."/>
            <person name="Brambilla E."/>
            <person name="Klenk H.-P."/>
            <person name="Eisen J.A."/>
        </authorList>
    </citation>
    <scope>NUCLEOTIDE SEQUENCE [LARGE SCALE GENOMIC DNA]</scope>
    <source>
        <strain evidence="1 2">DSM 17448</strain>
    </source>
</reference>
<dbReference type="Gene3D" id="1.10.150.280">
    <property type="entry name" value="AF1531-like domain"/>
    <property type="match status" value="1"/>
</dbReference>
<sequence>MCNLTTVVMILLFAVTKKIFQKIALKCPRVGLQTLLILLSIQEISAQNKPRSEINLDAFIQRVFPVQQENINYEDLYESLYQLYQNPLNLNTATAEELASIYILSQAQINSIVQHREQNGDFLSIYELQAVQNLDLETISKILPFVEVRYKFSAGDLRNRLTNPTEHYLVLRNSQTLEQSKGFAEDKYLGSPQHLYARYRLSHPKDFQVGFIVEKDAGEKHYLDFYTFHFQLKNKGNLRNLILGDYQAQFGQGLIMSAGFSLGKSSEAIATTRRSNLGLRPYGSLLEGGYFRGAAATYQIDKIDLTGFYSYAKRDANINETDGEREDYFSSVLTGGLHRTATELARKNQLTEQSFGLNATFRFKNGQVGATILNTQFDAFLQRTPVLYNKFEFVGKQNLVAGTNATYTWQNFNFFGEAARSSSGGVGAIGGFVAALSKQVEWAVNLRNFDRNFHSFYANALSEGSRNINERGIYWGLKYTPKKGLVFSGFYDRFQFPWLRYLVDAPSSGFDYLLRMSYQINKKALFYAQYHEEHKGKNLPNNTTVSDLVVNTIRQSILVNFEYAINRDFKTQTRVQLNTFQYETRSKSKGYVLMQDIEGTIRKVQLKGRIAYYSTDDYDSRIYVYENDVLYAISFPAYYGNGLRTYLIARYGLTKNLDLWVRYARTQLSGVTSIGSGNDQINAPHRSEIKAQIKYSF</sequence>
<evidence type="ECO:0000313" key="2">
    <source>
        <dbReference type="Proteomes" id="UP000002875"/>
    </source>
</evidence>
<dbReference type="PANTHER" id="PTHR21180:SF32">
    <property type="entry name" value="ENDONUCLEASE_EXONUCLEASE_PHOSPHATASE FAMILY DOMAIN-CONTAINING PROTEIN 1"/>
    <property type="match status" value="1"/>
</dbReference>
<dbReference type="SUPFAM" id="SSF47781">
    <property type="entry name" value="RuvA domain 2-like"/>
    <property type="match status" value="1"/>
</dbReference>
<dbReference type="PANTHER" id="PTHR21180">
    <property type="entry name" value="ENDONUCLEASE/EXONUCLEASE/PHOSPHATASE FAMILY DOMAIN-CONTAINING PROTEIN 1"/>
    <property type="match status" value="1"/>
</dbReference>
<gene>
    <name evidence="1" type="ordered locus">Emtol_2183</name>
</gene>
<dbReference type="InterPro" id="IPR051675">
    <property type="entry name" value="Endo/Exo/Phosphatase_dom_1"/>
</dbReference>
<dbReference type="EMBL" id="CP002961">
    <property type="protein sequence ID" value="AFK03321.1"/>
    <property type="molecule type" value="Genomic_DNA"/>
</dbReference>
<evidence type="ECO:0000313" key="1">
    <source>
        <dbReference type="EMBL" id="AFK03321.1"/>
    </source>
</evidence>